<dbReference type="Pfam" id="PF00348">
    <property type="entry name" value="polyprenyl_synt"/>
    <property type="match status" value="1"/>
</dbReference>
<evidence type="ECO:0000256" key="4">
    <source>
        <dbReference type="ARBA" id="ARBA00022723"/>
    </source>
</evidence>
<keyword evidence="4" id="KW-0479">Metal-binding</keyword>
<evidence type="ECO:0000256" key="6">
    <source>
        <dbReference type="ARBA" id="ARBA00023229"/>
    </source>
</evidence>
<name>A0A3B0QQS3_9ZZZZ</name>
<keyword evidence="3 7" id="KW-0808">Transferase</keyword>
<dbReference type="SFLD" id="SFLDS00005">
    <property type="entry name" value="Isoprenoid_Synthase_Type_I"/>
    <property type="match status" value="1"/>
</dbReference>
<dbReference type="Gene3D" id="1.10.600.10">
    <property type="entry name" value="Farnesyl Diphosphate Synthase"/>
    <property type="match status" value="1"/>
</dbReference>
<sequence>MYNGDLSEYMRARAAIINGALEDLLPPEQGHHKNLAAAMRYSVFAGGKRLRPVLVMAAAEAAGSRSAAGNGNAAGNDSTAGSLDFAGGSYGGSLDTACAFECIHTYSLIHDDLPAIDDDDLRRGKPTCHKVYGEATAILAGDALLTLAFNLIAGTKDVAADKLLRVIAELSKGAGYGGMIGGQLVDIESEGREISFPVLEHIHIHKTGALIVAAIRSGAIIGGADDDTLDALTTYGEALGLAFQITDDILDLEGTDEELGKPSGSDLKRKKATYPSLLGISESKRMAADVTEKGLAAIEGLGAEAEPLRDLAGFVIKRRS</sequence>
<dbReference type="CDD" id="cd00685">
    <property type="entry name" value="Trans_IPPS_HT"/>
    <property type="match status" value="1"/>
</dbReference>
<protein>
    <submittedName>
        <fullName evidence="7">(2E,6E)-farnesyl diphosphate synthase</fullName>
        <ecNumber evidence="7">2.5.1.10</ecNumber>
    </submittedName>
</protein>
<evidence type="ECO:0000256" key="1">
    <source>
        <dbReference type="ARBA" id="ARBA00001946"/>
    </source>
</evidence>
<dbReference type="FunFam" id="1.10.600.10:FF:000001">
    <property type="entry name" value="Geranylgeranyl diphosphate synthase"/>
    <property type="match status" value="1"/>
</dbReference>
<dbReference type="PANTHER" id="PTHR43281:SF1">
    <property type="entry name" value="FARNESYL DIPHOSPHATE SYNTHASE"/>
    <property type="match status" value="1"/>
</dbReference>
<dbReference type="NCBIfam" id="NF045485">
    <property type="entry name" value="FPPsyn"/>
    <property type="match status" value="1"/>
</dbReference>
<dbReference type="EC" id="2.5.1.10" evidence="7"/>
<reference evidence="7" key="1">
    <citation type="submission" date="2018-06" db="EMBL/GenBank/DDBJ databases">
        <authorList>
            <person name="Zhirakovskaya E."/>
        </authorList>
    </citation>
    <scope>NUCLEOTIDE SEQUENCE</scope>
</reference>
<dbReference type="SUPFAM" id="SSF48576">
    <property type="entry name" value="Terpenoid synthases"/>
    <property type="match status" value="1"/>
</dbReference>
<dbReference type="AlphaFoldDB" id="A0A3B0QQS3"/>
<proteinExistence type="inferred from homology"/>
<accession>A0A3B0QQS3</accession>
<dbReference type="SFLD" id="SFLDG01017">
    <property type="entry name" value="Polyprenyl_Transferase_Like"/>
    <property type="match status" value="1"/>
</dbReference>
<dbReference type="InterPro" id="IPR000092">
    <property type="entry name" value="Polyprenyl_synt"/>
</dbReference>
<dbReference type="PROSITE" id="PS00723">
    <property type="entry name" value="POLYPRENYL_SYNTHASE_1"/>
    <property type="match status" value="1"/>
</dbReference>
<dbReference type="InterPro" id="IPR008949">
    <property type="entry name" value="Isoprenoid_synthase_dom_sf"/>
</dbReference>
<keyword evidence="6" id="KW-0414">Isoprene biosynthesis</keyword>
<dbReference type="GO" id="GO:0008299">
    <property type="term" value="P:isoprenoid biosynthetic process"/>
    <property type="evidence" value="ECO:0007669"/>
    <property type="project" value="UniProtKB-KW"/>
</dbReference>
<organism evidence="7">
    <name type="scientific">hydrothermal vent metagenome</name>
    <dbReference type="NCBI Taxonomy" id="652676"/>
    <lineage>
        <taxon>unclassified sequences</taxon>
        <taxon>metagenomes</taxon>
        <taxon>ecological metagenomes</taxon>
    </lineage>
</organism>
<evidence type="ECO:0000256" key="2">
    <source>
        <dbReference type="ARBA" id="ARBA00006706"/>
    </source>
</evidence>
<evidence type="ECO:0000256" key="5">
    <source>
        <dbReference type="ARBA" id="ARBA00022842"/>
    </source>
</evidence>
<dbReference type="PROSITE" id="PS00444">
    <property type="entry name" value="POLYPRENYL_SYNTHASE_2"/>
    <property type="match status" value="1"/>
</dbReference>
<comment type="cofactor">
    <cofactor evidence="1">
        <name>Mg(2+)</name>
        <dbReference type="ChEBI" id="CHEBI:18420"/>
    </cofactor>
</comment>
<dbReference type="PANTHER" id="PTHR43281">
    <property type="entry name" value="FARNESYL DIPHOSPHATE SYNTHASE"/>
    <property type="match status" value="1"/>
</dbReference>
<dbReference type="GO" id="GO:0005737">
    <property type="term" value="C:cytoplasm"/>
    <property type="evidence" value="ECO:0007669"/>
    <property type="project" value="UniProtKB-ARBA"/>
</dbReference>
<dbReference type="GO" id="GO:0046872">
    <property type="term" value="F:metal ion binding"/>
    <property type="evidence" value="ECO:0007669"/>
    <property type="project" value="UniProtKB-KW"/>
</dbReference>
<dbReference type="InterPro" id="IPR033749">
    <property type="entry name" value="Polyprenyl_synt_CS"/>
</dbReference>
<comment type="similarity">
    <text evidence="2">Belongs to the FPP/GGPP synthase family.</text>
</comment>
<keyword evidence="5" id="KW-0460">Magnesium</keyword>
<dbReference type="EMBL" id="UOEA01000050">
    <property type="protein sequence ID" value="VAV83740.1"/>
    <property type="molecule type" value="Genomic_DNA"/>
</dbReference>
<dbReference type="GO" id="GO:0004337">
    <property type="term" value="F:(2E,6E)-farnesyl diphosphate synthase activity"/>
    <property type="evidence" value="ECO:0007669"/>
    <property type="project" value="UniProtKB-EC"/>
</dbReference>
<evidence type="ECO:0000313" key="7">
    <source>
        <dbReference type="EMBL" id="VAV83740.1"/>
    </source>
</evidence>
<gene>
    <name evidence="7" type="ORF">MNBD_DELTA01-520</name>
</gene>
<dbReference type="InterPro" id="IPR053378">
    <property type="entry name" value="Prenyl_diphosphate_synthase"/>
</dbReference>
<evidence type="ECO:0000256" key="3">
    <source>
        <dbReference type="ARBA" id="ARBA00022679"/>
    </source>
</evidence>